<keyword evidence="1" id="KW-1133">Transmembrane helix</keyword>
<evidence type="ECO:0000256" key="1">
    <source>
        <dbReference type="SAM" id="Phobius"/>
    </source>
</evidence>
<keyword evidence="4" id="KW-1185">Reference proteome</keyword>
<keyword evidence="1" id="KW-0812">Transmembrane</keyword>
<evidence type="ECO:0000313" key="4">
    <source>
        <dbReference type="Proteomes" id="UP000030428"/>
    </source>
</evidence>
<accession>A0A4E0QLY4</accession>
<evidence type="ECO:0000313" key="2">
    <source>
        <dbReference type="EMBL" id="TGO02273.1"/>
    </source>
</evidence>
<protein>
    <submittedName>
        <fullName evidence="2">Uncharacterized protein</fullName>
    </submittedName>
</protein>
<proteinExistence type="predicted"/>
<evidence type="ECO:0000313" key="3">
    <source>
        <dbReference type="EMBL" id="TGO02275.1"/>
    </source>
</evidence>
<reference evidence="2 4" key="1">
    <citation type="journal article" date="2016" name="Front. Microbiol.">
        <title>Single-Cell (Meta-)Genomics of a Dimorphic Candidatus Thiomargarita nelsonii Reveals Genomic Plasticity.</title>
        <authorList>
            <person name="Flood B.E."/>
            <person name="Fliss P."/>
            <person name="Jones D.S."/>
            <person name="Dick G.J."/>
            <person name="Jain S."/>
            <person name="Kaster A.K."/>
            <person name="Winkel M."/>
            <person name="Mussmann M."/>
            <person name="Bailey J."/>
        </authorList>
    </citation>
    <scope>NUCLEOTIDE SEQUENCE [LARGE SCALE GENOMIC DNA]</scope>
    <source>
        <strain evidence="2">Hydrate Ridge</strain>
    </source>
</reference>
<gene>
    <name evidence="2" type="ORF">PN36_27650</name>
    <name evidence="3" type="ORF">PN36_27665</name>
</gene>
<sequence length="202" mass="23096">MLESRTPKLSPNKFHSTDCINFYMNQSTLISISIFIIFAIIFLVVYSQMNSTSNSNTLSEYFAADIKKITQAHIPSSETIQFTSWGLDTSTRTAGTNNAALNYQITKSTTNDFKYYDYLIVAKTTTHIYFIPAKIQGTMKTTMIFNQKKTSEHYPINNFVQSIQESTIDSVTIKFSLNNGEIKVIQFYDNLQLWLHSNVSKE</sequence>
<dbReference type="AlphaFoldDB" id="A0A4E0QLY4"/>
<name>A0A4E0QLY4_9GAMM</name>
<dbReference type="EMBL" id="JSZA02000172">
    <property type="protein sequence ID" value="TGO02275.1"/>
    <property type="molecule type" value="Genomic_DNA"/>
</dbReference>
<dbReference type="Proteomes" id="UP000030428">
    <property type="component" value="Unassembled WGS sequence"/>
</dbReference>
<keyword evidence="1" id="KW-0472">Membrane</keyword>
<comment type="caution">
    <text evidence="2">The sequence shown here is derived from an EMBL/GenBank/DDBJ whole genome shotgun (WGS) entry which is preliminary data.</text>
</comment>
<organism evidence="2 4">
    <name type="scientific">Candidatus Thiomargarita nelsonii</name>
    <dbReference type="NCBI Taxonomy" id="1003181"/>
    <lineage>
        <taxon>Bacteria</taxon>
        <taxon>Pseudomonadati</taxon>
        <taxon>Pseudomonadota</taxon>
        <taxon>Gammaproteobacteria</taxon>
        <taxon>Thiotrichales</taxon>
        <taxon>Thiotrichaceae</taxon>
        <taxon>Thiomargarita</taxon>
    </lineage>
</organism>
<dbReference type="EMBL" id="JSZA02000172">
    <property type="protein sequence ID" value="TGO02273.1"/>
    <property type="molecule type" value="Genomic_DNA"/>
</dbReference>
<feature type="transmembrane region" description="Helical" evidence="1">
    <location>
        <begin position="20"/>
        <end position="46"/>
    </location>
</feature>